<proteinExistence type="predicted"/>
<dbReference type="Proteomes" id="UP000034696">
    <property type="component" value="Unassembled WGS sequence"/>
</dbReference>
<reference evidence="1 2" key="1">
    <citation type="journal article" date="2015" name="Nature">
        <title>rRNA introns, odd ribosomes, and small enigmatic genomes across a large radiation of phyla.</title>
        <authorList>
            <person name="Brown C.T."/>
            <person name="Hug L.A."/>
            <person name="Thomas B.C."/>
            <person name="Sharon I."/>
            <person name="Castelle C.J."/>
            <person name="Singh A."/>
            <person name="Wilkins M.J."/>
            <person name="Williams K.H."/>
            <person name="Banfield J.F."/>
        </authorList>
    </citation>
    <scope>NUCLEOTIDE SEQUENCE [LARGE SCALE GENOMIC DNA]</scope>
</reference>
<gene>
    <name evidence="1" type="ORF">UX06_C0033G0014</name>
</gene>
<protein>
    <submittedName>
        <fullName evidence="1">Uncharacterized protein</fullName>
    </submittedName>
</protein>
<dbReference type="EMBL" id="LCKT01000033">
    <property type="protein sequence ID" value="KKU03826.1"/>
    <property type="molecule type" value="Genomic_DNA"/>
</dbReference>
<evidence type="ECO:0000313" key="2">
    <source>
        <dbReference type="Proteomes" id="UP000034696"/>
    </source>
</evidence>
<organism evidence="1 2">
    <name type="scientific">Candidatus Giovannonibacteria bacterium GW2011_GWA2_45_21</name>
    <dbReference type="NCBI Taxonomy" id="1618649"/>
    <lineage>
        <taxon>Bacteria</taxon>
        <taxon>Candidatus Giovannoniibacteriota</taxon>
    </lineage>
</organism>
<name>A0A0G1M6E7_9BACT</name>
<sequence>MEIITKKFYLKLGIPEKDVLAINKELALTAGLKLSPFARPRRVEMLKEALAFPKGKSQEQRKITEIYKSGNFVVAIGKPGKEASPDFKRKHYITGKTTNNPNDMNPFIMKNGVKVGNDLTFEALFEQIGYLTRADVFGLELFGMLIFRTAFMLDHKQNQEGKWRYIPPKEALSLLKKRLPEIGGVPIDVFLYFLDVLALNEDVKMHTLGYENAQHDYGRVNTLLTFAHLVAVLLNRRSLAKFAGAFARPPSGMAPLPKIKDLFETYPLLSPHFQ</sequence>
<accession>A0A0G1M6E7</accession>
<comment type="caution">
    <text evidence="1">The sequence shown here is derived from an EMBL/GenBank/DDBJ whole genome shotgun (WGS) entry which is preliminary data.</text>
</comment>
<dbReference type="AlphaFoldDB" id="A0A0G1M6E7"/>
<evidence type="ECO:0000313" key="1">
    <source>
        <dbReference type="EMBL" id="KKU03826.1"/>
    </source>
</evidence>